<protein>
    <submittedName>
        <fullName evidence="3">Helix-turn-helix domain-containing protein</fullName>
    </submittedName>
</protein>
<dbReference type="PROSITE" id="PS50943">
    <property type="entry name" value="HTH_CROC1"/>
    <property type="match status" value="1"/>
</dbReference>
<keyword evidence="4" id="KW-1185">Reference proteome</keyword>
<dbReference type="EMBL" id="CP033073">
    <property type="protein sequence ID" value="AYN41051.1"/>
    <property type="molecule type" value="Genomic_DNA"/>
</dbReference>
<dbReference type="SMART" id="SM00530">
    <property type="entry name" value="HTH_XRE"/>
    <property type="match status" value="2"/>
</dbReference>
<proteinExistence type="predicted"/>
<evidence type="ECO:0000313" key="4">
    <source>
        <dbReference type="Proteomes" id="UP000268329"/>
    </source>
</evidence>
<dbReference type="GO" id="GO:0003677">
    <property type="term" value="F:DNA binding"/>
    <property type="evidence" value="ECO:0007669"/>
    <property type="project" value="InterPro"/>
</dbReference>
<feature type="domain" description="HTH cro/C1-type" evidence="2">
    <location>
        <begin position="33"/>
        <end position="78"/>
    </location>
</feature>
<feature type="region of interest" description="Disordered" evidence="1">
    <location>
        <begin position="425"/>
        <end position="458"/>
    </location>
</feature>
<organism evidence="3 4">
    <name type="scientific">Streptomyces dangxiongensis</name>
    <dbReference type="NCBI Taxonomy" id="1442032"/>
    <lineage>
        <taxon>Bacteria</taxon>
        <taxon>Bacillati</taxon>
        <taxon>Actinomycetota</taxon>
        <taxon>Actinomycetes</taxon>
        <taxon>Kitasatosporales</taxon>
        <taxon>Streptomycetaceae</taxon>
        <taxon>Streptomyces</taxon>
    </lineage>
</organism>
<accession>A0A3G2JHG5</accession>
<name>A0A3G2JHG5_9ACTN</name>
<dbReference type="InterPro" id="IPR001387">
    <property type="entry name" value="Cro/C1-type_HTH"/>
</dbReference>
<gene>
    <name evidence="3" type="ORF">D9753_21685</name>
</gene>
<dbReference type="InterPro" id="IPR010982">
    <property type="entry name" value="Lambda_DNA-bd_dom_sf"/>
</dbReference>
<evidence type="ECO:0000256" key="1">
    <source>
        <dbReference type="SAM" id="MobiDB-lite"/>
    </source>
</evidence>
<reference evidence="3 4" key="1">
    <citation type="submission" date="2018-10" db="EMBL/GenBank/DDBJ databases">
        <title>The genome of Streptomyces dangxiongensis Z022.</title>
        <authorList>
            <person name="Zhang B."/>
        </authorList>
    </citation>
    <scope>NUCLEOTIDE SEQUENCE [LARGE SCALE GENOMIC DNA]</scope>
    <source>
        <strain evidence="3 4">Z022</strain>
    </source>
</reference>
<dbReference type="Proteomes" id="UP000268329">
    <property type="component" value="Chromosome"/>
</dbReference>
<dbReference type="SUPFAM" id="SSF47413">
    <property type="entry name" value="lambda repressor-like DNA-binding domains"/>
    <property type="match status" value="1"/>
</dbReference>
<dbReference type="Pfam" id="PF01381">
    <property type="entry name" value="HTH_3"/>
    <property type="match status" value="1"/>
</dbReference>
<dbReference type="Gene3D" id="1.10.260.40">
    <property type="entry name" value="lambda repressor-like DNA-binding domains"/>
    <property type="match status" value="1"/>
</dbReference>
<evidence type="ECO:0000259" key="2">
    <source>
        <dbReference type="PROSITE" id="PS50943"/>
    </source>
</evidence>
<feature type="region of interest" description="Disordered" evidence="1">
    <location>
        <begin position="356"/>
        <end position="375"/>
    </location>
</feature>
<dbReference type="AlphaFoldDB" id="A0A3G2JHG5"/>
<feature type="compositionally biased region" description="Basic and acidic residues" evidence="1">
    <location>
        <begin position="445"/>
        <end position="458"/>
    </location>
</feature>
<dbReference type="OrthoDB" id="4087213at2"/>
<evidence type="ECO:0000313" key="3">
    <source>
        <dbReference type="EMBL" id="AYN41051.1"/>
    </source>
</evidence>
<dbReference type="CDD" id="cd00093">
    <property type="entry name" value="HTH_XRE"/>
    <property type="match status" value="2"/>
</dbReference>
<dbReference type="KEGG" id="sdd:D9753_21685"/>
<sequence length="458" mass="50512">MSTLMARGLADFSPSELRALRMNIYARPGAVALTAEELAREVGTTKAQILAYENGHRVPDPPRVRALARALGTHPSTLMNHQRHASWDIADVRRACGLRARDVVDALGVSPKNYRRFENEGIVPSRRPRFLDQVAALFAISRATLERAVNRTPAVRLRQERAAELIEALAERYVPAPGPWKGPAPDDPDLIELATAYGRPVQRTRRVLTYELGELRQTHVRAERERVIADFDTDRDRQANAQLALARWNQVYARELGRIAPRLEQFHRNAQPSTYWQLLVDLFNVEAYASRAEGGLWAVTRLLAADAARLPPHLVEQRQIEGVCVCRLTAAGLGHLNTFAGLYAALYPGVRRPLRSTHRSGGSRGRLSPGAETFSVPQHGERLVVPQPALEGFRGVVARTKSFVTVELGPRLRLTVGPNFVSAVPVEEELPDPGLLDENTGADGGGDREEGGKDTPPA</sequence>